<feature type="domain" description="EamA" evidence="2">
    <location>
        <begin position="147"/>
        <end position="275"/>
    </location>
</feature>
<feature type="transmembrane region" description="Helical" evidence="1">
    <location>
        <begin position="238"/>
        <end position="255"/>
    </location>
</feature>
<feature type="transmembrane region" description="Helical" evidence="1">
    <location>
        <begin position="68"/>
        <end position="88"/>
    </location>
</feature>
<gene>
    <name evidence="3" type="ORF">SAMN05421751_105149</name>
</gene>
<name>A0A1H5V4H8_9RHOB</name>
<keyword evidence="1" id="KW-0472">Membrane</keyword>
<proteinExistence type="predicted"/>
<dbReference type="AlphaFoldDB" id="A0A1H5V4H8"/>
<dbReference type="Proteomes" id="UP000236742">
    <property type="component" value="Unassembled WGS sequence"/>
</dbReference>
<dbReference type="EMBL" id="FNVD01000005">
    <property type="protein sequence ID" value="SEF82209.1"/>
    <property type="molecule type" value="Genomic_DNA"/>
</dbReference>
<keyword evidence="1" id="KW-0812">Transmembrane</keyword>
<sequence length="291" mass="29819">MQQVELKPVLLATFAATIWGLWWVPIRWLEAQGLSGAMGGIAMNAGAFLAGLIWMFARRIPLQLGGHALLGTALAGAAVGSYSVALVYGDVVRVVLLFYLAPAWSKIIEWTFLGQPWRWASSVALVAAFTGAVLVLGGAVSFADLSAGDLVAVVSGLFWACGAALVFTAPKSSPASLTVTTALAAALIGVPFVIAEGAALPPVAPVATGLAAGVVYVLPILGLTLWSARILPPATLTFLLTAEIVAGVVSGALFLDEPFGPLQIAGAALIILAALSELLPRLRPAATEESA</sequence>
<protein>
    <submittedName>
        <fullName evidence="3">EamA-like transporter family protein</fullName>
    </submittedName>
</protein>
<accession>A0A1H5V4H8</accession>
<evidence type="ECO:0000256" key="1">
    <source>
        <dbReference type="SAM" id="Phobius"/>
    </source>
</evidence>
<keyword evidence="1" id="KW-1133">Transmembrane helix</keyword>
<reference evidence="3 4" key="1">
    <citation type="submission" date="2016-10" db="EMBL/GenBank/DDBJ databases">
        <authorList>
            <person name="de Groot N.N."/>
        </authorList>
    </citation>
    <scope>NUCLEOTIDE SEQUENCE [LARGE SCALE GENOMIC DNA]</scope>
    <source>
        <strain evidence="3 4">DSM 23413</strain>
    </source>
</reference>
<feature type="transmembrane region" description="Helical" evidence="1">
    <location>
        <begin position="206"/>
        <end position="226"/>
    </location>
</feature>
<dbReference type="InterPro" id="IPR000620">
    <property type="entry name" value="EamA_dom"/>
</dbReference>
<feature type="transmembrane region" description="Helical" evidence="1">
    <location>
        <begin position="149"/>
        <end position="168"/>
    </location>
</feature>
<feature type="transmembrane region" description="Helical" evidence="1">
    <location>
        <begin position="9"/>
        <end position="28"/>
    </location>
</feature>
<evidence type="ECO:0000259" key="2">
    <source>
        <dbReference type="Pfam" id="PF00892"/>
    </source>
</evidence>
<feature type="transmembrane region" description="Helical" evidence="1">
    <location>
        <begin position="94"/>
        <end position="112"/>
    </location>
</feature>
<keyword evidence="4" id="KW-1185">Reference proteome</keyword>
<dbReference type="OrthoDB" id="7340103at2"/>
<dbReference type="InterPro" id="IPR037185">
    <property type="entry name" value="EmrE-like"/>
</dbReference>
<dbReference type="GO" id="GO:0016020">
    <property type="term" value="C:membrane"/>
    <property type="evidence" value="ECO:0007669"/>
    <property type="project" value="InterPro"/>
</dbReference>
<dbReference type="SUPFAM" id="SSF103481">
    <property type="entry name" value="Multidrug resistance efflux transporter EmrE"/>
    <property type="match status" value="2"/>
</dbReference>
<evidence type="ECO:0000313" key="3">
    <source>
        <dbReference type="EMBL" id="SEF82209.1"/>
    </source>
</evidence>
<evidence type="ECO:0000313" key="4">
    <source>
        <dbReference type="Proteomes" id="UP000236742"/>
    </source>
</evidence>
<dbReference type="RefSeq" id="WP_104007600.1">
    <property type="nucleotide sequence ID" value="NZ_FNVD01000005.1"/>
</dbReference>
<feature type="domain" description="EamA" evidence="2">
    <location>
        <begin position="8"/>
        <end position="136"/>
    </location>
</feature>
<feature type="transmembrane region" description="Helical" evidence="1">
    <location>
        <begin position="175"/>
        <end position="194"/>
    </location>
</feature>
<feature type="transmembrane region" description="Helical" evidence="1">
    <location>
        <begin position="34"/>
        <end position="56"/>
    </location>
</feature>
<feature type="transmembrane region" description="Helical" evidence="1">
    <location>
        <begin position="261"/>
        <end position="279"/>
    </location>
</feature>
<organism evidence="3 4">
    <name type="scientific">Jhaorihella thermophila</name>
    <dbReference type="NCBI Taxonomy" id="488547"/>
    <lineage>
        <taxon>Bacteria</taxon>
        <taxon>Pseudomonadati</taxon>
        <taxon>Pseudomonadota</taxon>
        <taxon>Alphaproteobacteria</taxon>
        <taxon>Rhodobacterales</taxon>
        <taxon>Paracoccaceae</taxon>
        <taxon>Jhaorihella</taxon>
    </lineage>
</organism>
<feature type="transmembrane region" description="Helical" evidence="1">
    <location>
        <begin position="119"/>
        <end position="143"/>
    </location>
</feature>
<dbReference type="Pfam" id="PF00892">
    <property type="entry name" value="EamA"/>
    <property type="match status" value="2"/>
</dbReference>